<dbReference type="EnsemblPlants" id="AET3Gv21040600.1">
    <property type="protein sequence ID" value="AET3Gv21040600.1"/>
    <property type="gene ID" value="AET3Gv21040600"/>
</dbReference>
<evidence type="ECO:0000313" key="3">
    <source>
        <dbReference type="Proteomes" id="UP000015105"/>
    </source>
</evidence>
<name>A0A453GJ40_AEGTS</name>
<dbReference type="Gramene" id="AET3Gv21040600.1">
    <property type="protein sequence ID" value="AET3Gv21040600.1"/>
    <property type="gene ID" value="AET3Gv21040600"/>
</dbReference>
<sequence length="350" mass="36011">MYLYSSVGLAGDHGDAGVAAEPGDGAVGSKNVGGDIVWRATHDRHASVHTHLVHVVGAVGLAEHAVHVVGEVVELEPDVEVREAVARPRDAIVVDARVLLGDRHHVGHDVEHAPQVHPHSVGGRGPRDGQPWHRGRLPPCADLDRDLDGRVVEGHLEVVDVAVPAGGILGSHEETVVGEADAEGLDPGEVAAHGGVALADEVGVDVEVGVGDDAEVLVLLAVEVEVVAVAAGEARVTAGHARVEVAHAVCLAAGAEDDALVGAALVALAHAARLPAVGVLARQLLAPLPELARADHVVVGRQLPRRLGLDAGGRRQGAHGHQSGHRSNELPRHGSFFLVDRAHSSDGSSC</sequence>
<proteinExistence type="predicted"/>
<reference evidence="2" key="3">
    <citation type="journal article" date="2017" name="Nature">
        <title>Genome sequence of the progenitor of the wheat D genome Aegilops tauschii.</title>
        <authorList>
            <person name="Luo M.C."/>
            <person name="Gu Y.Q."/>
            <person name="Puiu D."/>
            <person name="Wang H."/>
            <person name="Twardziok S.O."/>
            <person name="Deal K.R."/>
            <person name="Huo N."/>
            <person name="Zhu T."/>
            <person name="Wang L."/>
            <person name="Wang Y."/>
            <person name="McGuire P.E."/>
            <person name="Liu S."/>
            <person name="Long H."/>
            <person name="Ramasamy R.K."/>
            <person name="Rodriguez J.C."/>
            <person name="Van S.L."/>
            <person name="Yuan L."/>
            <person name="Wang Z."/>
            <person name="Xia Z."/>
            <person name="Xiao L."/>
            <person name="Anderson O.D."/>
            <person name="Ouyang S."/>
            <person name="Liang Y."/>
            <person name="Zimin A.V."/>
            <person name="Pertea G."/>
            <person name="Qi P."/>
            <person name="Bennetzen J.L."/>
            <person name="Dai X."/>
            <person name="Dawson M.W."/>
            <person name="Muller H.G."/>
            <person name="Kugler K."/>
            <person name="Rivarola-Duarte L."/>
            <person name="Spannagl M."/>
            <person name="Mayer K.F.X."/>
            <person name="Lu F.H."/>
            <person name="Bevan M.W."/>
            <person name="Leroy P."/>
            <person name="Li P."/>
            <person name="You F.M."/>
            <person name="Sun Q."/>
            <person name="Liu Z."/>
            <person name="Lyons E."/>
            <person name="Wicker T."/>
            <person name="Salzberg S.L."/>
            <person name="Devos K.M."/>
            <person name="Dvorak J."/>
        </authorList>
    </citation>
    <scope>NUCLEOTIDE SEQUENCE [LARGE SCALE GENOMIC DNA]</scope>
    <source>
        <strain evidence="2">cv. AL8/78</strain>
    </source>
</reference>
<evidence type="ECO:0000313" key="2">
    <source>
        <dbReference type="EnsemblPlants" id="AET3Gv21040600.1"/>
    </source>
</evidence>
<keyword evidence="3" id="KW-1185">Reference proteome</keyword>
<protein>
    <submittedName>
        <fullName evidence="2">Uncharacterized protein</fullName>
    </submittedName>
</protein>
<reference evidence="2" key="4">
    <citation type="submission" date="2019-03" db="UniProtKB">
        <authorList>
            <consortium name="EnsemblPlants"/>
        </authorList>
    </citation>
    <scope>IDENTIFICATION</scope>
</reference>
<dbReference type="Proteomes" id="UP000015105">
    <property type="component" value="Chromosome 3D"/>
</dbReference>
<organism evidence="2 3">
    <name type="scientific">Aegilops tauschii subsp. strangulata</name>
    <name type="common">Goatgrass</name>
    <dbReference type="NCBI Taxonomy" id="200361"/>
    <lineage>
        <taxon>Eukaryota</taxon>
        <taxon>Viridiplantae</taxon>
        <taxon>Streptophyta</taxon>
        <taxon>Embryophyta</taxon>
        <taxon>Tracheophyta</taxon>
        <taxon>Spermatophyta</taxon>
        <taxon>Magnoliopsida</taxon>
        <taxon>Liliopsida</taxon>
        <taxon>Poales</taxon>
        <taxon>Poaceae</taxon>
        <taxon>BOP clade</taxon>
        <taxon>Pooideae</taxon>
        <taxon>Triticodae</taxon>
        <taxon>Triticeae</taxon>
        <taxon>Triticinae</taxon>
        <taxon>Aegilops</taxon>
    </lineage>
</organism>
<feature type="region of interest" description="Disordered" evidence="1">
    <location>
        <begin position="308"/>
        <end position="331"/>
    </location>
</feature>
<evidence type="ECO:0000256" key="1">
    <source>
        <dbReference type="SAM" id="MobiDB-lite"/>
    </source>
</evidence>
<accession>A0A453GJ40</accession>
<reference evidence="2" key="5">
    <citation type="journal article" date="2021" name="G3 (Bethesda)">
        <title>Aegilops tauschii genome assembly Aet v5.0 features greater sequence contiguity and improved annotation.</title>
        <authorList>
            <person name="Wang L."/>
            <person name="Zhu T."/>
            <person name="Rodriguez J.C."/>
            <person name="Deal K.R."/>
            <person name="Dubcovsky J."/>
            <person name="McGuire P.E."/>
            <person name="Lux T."/>
            <person name="Spannagl M."/>
            <person name="Mayer K.F.X."/>
            <person name="Baldrich P."/>
            <person name="Meyers B.C."/>
            <person name="Huo N."/>
            <person name="Gu Y.Q."/>
            <person name="Zhou H."/>
            <person name="Devos K.M."/>
            <person name="Bennetzen J.L."/>
            <person name="Unver T."/>
            <person name="Budak H."/>
            <person name="Gulick P.J."/>
            <person name="Galiba G."/>
            <person name="Kalapos B."/>
            <person name="Nelson D.R."/>
            <person name="Li P."/>
            <person name="You F.M."/>
            <person name="Luo M.C."/>
            <person name="Dvorak J."/>
        </authorList>
    </citation>
    <scope>NUCLEOTIDE SEQUENCE [LARGE SCALE GENOMIC DNA]</scope>
    <source>
        <strain evidence="2">cv. AL8/78</strain>
    </source>
</reference>
<reference evidence="3" key="1">
    <citation type="journal article" date="2014" name="Science">
        <title>Ancient hybridizations among the ancestral genomes of bread wheat.</title>
        <authorList>
            <consortium name="International Wheat Genome Sequencing Consortium,"/>
            <person name="Marcussen T."/>
            <person name="Sandve S.R."/>
            <person name="Heier L."/>
            <person name="Spannagl M."/>
            <person name="Pfeifer M."/>
            <person name="Jakobsen K.S."/>
            <person name="Wulff B.B."/>
            <person name="Steuernagel B."/>
            <person name="Mayer K.F."/>
            <person name="Olsen O.A."/>
        </authorList>
    </citation>
    <scope>NUCLEOTIDE SEQUENCE [LARGE SCALE GENOMIC DNA]</scope>
    <source>
        <strain evidence="3">cv. AL8/78</strain>
    </source>
</reference>
<dbReference type="AlphaFoldDB" id="A0A453GJ40"/>
<reference evidence="3" key="2">
    <citation type="journal article" date="2017" name="Nat. Plants">
        <title>The Aegilops tauschii genome reveals multiple impacts of transposons.</title>
        <authorList>
            <person name="Zhao G."/>
            <person name="Zou C."/>
            <person name="Li K."/>
            <person name="Wang K."/>
            <person name="Li T."/>
            <person name="Gao L."/>
            <person name="Zhang X."/>
            <person name="Wang H."/>
            <person name="Yang Z."/>
            <person name="Liu X."/>
            <person name="Jiang W."/>
            <person name="Mao L."/>
            <person name="Kong X."/>
            <person name="Jiao Y."/>
            <person name="Jia J."/>
        </authorList>
    </citation>
    <scope>NUCLEOTIDE SEQUENCE [LARGE SCALE GENOMIC DNA]</scope>
    <source>
        <strain evidence="3">cv. AL8/78</strain>
    </source>
</reference>